<accession>A0A7W7NU65</accession>
<dbReference type="RefSeq" id="WP_184242515.1">
    <property type="nucleotide sequence ID" value="NZ_JACHLR010000002.1"/>
</dbReference>
<gene>
    <name evidence="1" type="ORF">HNO88_000520</name>
</gene>
<keyword evidence="2" id="KW-1185">Reference proteome</keyword>
<protein>
    <submittedName>
        <fullName evidence="1">Uncharacterized protein</fullName>
    </submittedName>
</protein>
<proteinExistence type="predicted"/>
<dbReference type="Proteomes" id="UP000555448">
    <property type="component" value="Unassembled WGS sequence"/>
</dbReference>
<dbReference type="AlphaFoldDB" id="A0A7W7NU65"/>
<evidence type="ECO:0000313" key="1">
    <source>
        <dbReference type="EMBL" id="MBB4857213.1"/>
    </source>
</evidence>
<evidence type="ECO:0000313" key="2">
    <source>
        <dbReference type="Proteomes" id="UP000555448"/>
    </source>
</evidence>
<sequence length="91" mass="10030">MAIDWQGLPVRGSDLPFNGAEVLLAVPHLIGNAFGGDGKKVDPDHPYTLHLARWDDERLEWATNETDEDTGGVLWLSPSVPILWAEIELPS</sequence>
<dbReference type="EMBL" id="JACHLR010000002">
    <property type="protein sequence ID" value="MBB4857213.1"/>
    <property type="molecule type" value="Genomic_DNA"/>
</dbReference>
<name>A0A7W7NU65_9SPHN</name>
<comment type="caution">
    <text evidence="1">The sequence shown here is derived from an EMBL/GenBank/DDBJ whole genome shotgun (WGS) entry which is preliminary data.</text>
</comment>
<organism evidence="1 2">
    <name type="scientific">Novosphingobium chloroacetimidivorans</name>
    <dbReference type="NCBI Taxonomy" id="1428314"/>
    <lineage>
        <taxon>Bacteria</taxon>
        <taxon>Pseudomonadati</taxon>
        <taxon>Pseudomonadota</taxon>
        <taxon>Alphaproteobacteria</taxon>
        <taxon>Sphingomonadales</taxon>
        <taxon>Sphingomonadaceae</taxon>
        <taxon>Novosphingobium</taxon>
    </lineage>
</organism>
<reference evidence="1 2" key="1">
    <citation type="submission" date="2020-08" db="EMBL/GenBank/DDBJ databases">
        <title>Functional genomics of gut bacteria from endangered species of beetles.</title>
        <authorList>
            <person name="Carlos-Shanley C."/>
        </authorList>
    </citation>
    <scope>NUCLEOTIDE SEQUENCE [LARGE SCALE GENOMIC DNA]</scope>
    <source>
        <strain evidence="1 2">S00245</strain>
    </source>
</reference>